<evidence type="ECO:0000313" key="3">
    <source>
        <dbReference type="EMBL" id="CAH1961032.1"/>
    </source>
</evidence>
<evidence type="ECO:0000256" key="1">
    <source>
        <dbReference type="PROSITE-ProRule" id="PRU00723"/>
    </source>
</evidence>
<dbReference type="InterPro" id="IPR043472">
    <property type="entry name" value="Macro_dom-like"/>
</dbReference>
<dbReference type="GO" id="GO:0008270">
    <property type="term" value="F:zinc ion binding"/>
    <property type="evidence" value="ECO:0007669"/>
    <property type="project" value="UniProtKB-KW"/>
</dbReference>
<sequence>MSRGIAKVFLRKFGRVHELRQSNPEVGEVLQITEEGTNRKIFYLVTKNASYQKPNYEDVWNALCSLREVLLAEDLKKLPIPKLTCGLDNLDWRIIRSILEVVFRYIGIQFLVCCHNPRRLPPRKCVDCYFFKMSYCKKGQSCQYRHPPAVRSFRNGTTLGRGRFSKNE</sequence>
<evidence type="ECO:0000313" key="4">
    <source>
        <dbReference type="Proteomes" id="UP001152888"/>
    </source>
</evidence>
<dbReference type="OrthoDB" id="5855668at2759"/>
<dbReference type="InterPro" id="IPR000571">
    <property type="entry name" value="Znf_CCCH"/>
</dbReference>
<dbReference type="Proteomes" id="UP001152888">
    <property type="component" value="Unassembled WGS sequence"/>
</dbReference>
<dbReference type="AlphaFoldDB" id="A0A9P0JVB6"/>
<dbReference type="GO" id="GO:0140291">
    <property type="term" value="P:peptidyl-glutamate ADP-deribosylation"/>
    <property type="evidence" value="ECO:0007669"/>
    <property type="project" value="TreeGrafter"/>
</dbReference>
<name>A0A9P0JVB6_ACAOB</name>
<dbReference type="PANTHER" id="PTHR12521">
    <property type="entry name" value="PROTEIN C6ORF130"/>
    <property type="match status" value="1"/>
</dbReference>
<dbReference type="SMART" id="SM00356">
    <property type="entry name" value="ZnF_C3H1"/>
    <property type="match status" value="1"/>
</dbReference>
<feature type="domain" description="C3H1-type" evidence="2">
    <location>
        <begin position="122"/>
        <end position="149"/>
    </location>
</feature>
<organism evidence="3 4">
    <name type="scientific">Acanthoscelides obtectus</name>
    <name type="common">Bean weevil</name>
    <name type="synonym">Bruchus obtectus</name>
    <dbReference type="NCBI Taxonomy" id="200917"/>
    <lineage>
        <taxon>Eukaryota</taxon>
        <taxon>Metazoa</taxon>
        <taxon>Ecdysozoa</taxon>
        <taxon>Arthropoda</taxon>
        <taxon>Hexapoda</taxon>
        <taxon>Insecta</taxon>
        <taxon>Pterygota</taxon>
        <taxon>Neoptera</taxon>
        <taxon>Endopterygota</taxon>
        <taxon>Coleoptera</taxon>
        <taxon>Polyphaga</taxon>
        <taxon>Cucujiformia</taxon>
        <taxon>Chrysomeloidea</taxon>
        <taxon>Chrysomelidae</taxon>
        <taxon>Bruchinae</taxon>
        <taxon>Bruchini</taxon>
        <taxon>Acanthoscelides</taxon>
    </lineage>
</organism>
<dbReference type="EMBL" id="CAKOFQ010006691">
    <property type="protein sequence ID" value="CAH1961032.1"/>
    <property type="molecule type" value="Genomic_DNA"/>
</dbReference>
<keyword evidence="1" id="KW-0863">Zinc-finger</keyword>
<reference evidence="3" key="1">
    <citation type="submission" date="2022-03" db="EMBL/GenBank/DDBJ databases">
        <authorList>
            <person name="Sayadi A."/>
        </authorList>
    </citation>
    <scope>NUCLEOTIDE SEQUENCE</scope>
</reference>
<dbReference type="Gene3D" id="3.40.220.10">
    <property type="entry name" value="Leucine Aminopeptidase, subunit E, domain 1"/>
    <property type="match status" value="1"/>
</dbReference>
<dbReference type="InterPro" id="IPR050892">
    <property type="entry name" value="ADP-ribose_metab_enzymes"/>
</dbReference>
<keyword evidence="1" id="KW-0862">Zinc</keyword>
<dbReference type="PANTHER" id="PTHR12521:SF0">
    <property type="entry name" value="ADP-RIBOSE GLYCOHYDROLASE OARD1"/>
    <property type="match status" value="1"/>
</dbReference>
<protein>
    <recommendedName>
        <fullName evidence="2">C3H1-type domain-containing protein</fullName>
    </recommendedName>
</protein>
<proteinExistence type="predicted"/>
<comment type="caution">
    <text evidence="3">The sequence shown here is derived from an EMBL/GenBank/DDBJ whole genome shotgun (WGS) entry which is preliminary data.</text>
</comment>
<gene>
    <name evidence="3" type="ORF">ACAOBT_LOCUS3947</name>
</gene>
<dbReference type="PROSITE" id="PS50103">
    <property type="entry name" value="ZF_C3H1"/>
    <property type="match status" value="1"/>
</dbReference>
<accession>A0A9P0JVB6</accession>
<dbReference type="SUPFAM" id="SSF52949">
    <property type="entry name" value="Macro domain-like"/>
    <property type="match status" value="1"/>
</dbReference>
<keyword evidence="1" id="KW-0479">Metal-binding</keyword>
<evidence type="ECO:0000259" key="2">
    <source>
        <dbReference type="PROSITE" id="PS50103"/>
    </source>
</evidence>
<keyword evidence="4" id="KW-1185">Reference proteome</keyword>
<feature type="zinc finger region" description="C3H1-type" evidence="1">
    <location>
        <begin position="122"/>
        <end position="149"/>
    </location>
</feature>